<dbReference type="Gene3D" id="3.30.310.80">
    <property type="entry name" value="Kinase associated domain 1, KA1"/>
    <property type="match status" value="1"/>
</dbReference>
<keyword evidence="6 12" id="KW-0547">Nucleotide-binding</keyword>
<dbReference type="GO" id="GO:0007165">
    <property type="term" value="P:signal transduction"/>
    <property type="evidence" value="ECO:0007669"/>
    <property type="project" value="InterPro"/>
</dbReference>
<dbReference type="OrthoDB" id="193931at2759"/>
<dbReference type="SMART" id="SM00220">
    <property type="entry name" value="S_TKc"/>
    <property type="match status" value="1"/>
</dbReference>
<evidence type="ECO:0000256" key="9">
    <source>
        <dbReference type="ARBA" id="ARBA00047899"/>
    </source>
</evidence>
<keyword evidence="7 17" id="KW-0418">Kinase</keyword>
<accession>A0A371H3F1</accession>
<keyword evidence="4 13" id="KW-0723">Serine/threonine-protein kinase</keyword>
<evidence type="ECO:0000313" key="17">
    <source>
        <dbReference type="EMBL" id="RDX97307.1"/>
    </source>
</evidence>
<dbReference type="Proteomes" id="UP000257109">
    <property type="component" value="Unassembled WGS sequence"/>
</dbReference>
<evidence type="ECO:0000256" key="7">
    <source>
        <dbReference type="ARBA" id="ARBA00022777"/>
    </source>
</evidence>
<dbReference type="PROSITE" id="PS50011">
    <property type="entry name" value="PROTEIN_KINASE_DOM"/>
    <property type="match status" value="1"/>
</dbReference>
<keyword evidence="8 12" id="KW-0067">ATP-binding</keyword>
<dbReference type="STRING" id="157652.A0A371H3F1"/>
<organism evidence="17 18">
    <name type="scientific">Mucuna pruriens</name>
    <name type="common">Velvet bean</name>
    <name type="synonym">Dolichos pruriens</name>
    <dbReference type="NCBI Taxonomy" id="157652"/>
    <lineage>
        <taxon>Eukaryota</taxon>
        <taxon>Viridiplantae</taxon>
        <taxon>Streptophyta</taxon>
        <taxon>Embryophyta</taxon>
        <taxon>Tracheophyta</taxon>
        <taxon>Spermatophyta</taxon>
        <taxon>Magnoliopsida</taxon>
        <taxon>eudicotyledons</taxon>
        <taxon>Gunneridae</taxon>
        <taxon>Pentapetalae</taxon>
        <taxon>rosids</taxon>
        <taxon>fabids</taxon>
        <taxon>Fabales</taxon>
        <taxon>Fabaceae</taxon>
        <taxon>Papilionoideae</taxon>
        <taxon>50 kb inversion clade</taxon>
        <taxon>NPAAA clade</taxon>
        <taxon>indigoferoid/millettioid clade</taxon>
        <taxon>Phaseoleae</taxon>
        <taxon>Mucuna</taxon>
    </lineage>
</organism>
<dbReference type="EMBL" id="QJKJ01003686">
    <property type="protein sequence ID" value="RDX97307.1"/>
    <property type="molecule type" value="Genomic_DNA"/>
</dbReference>
<comment type="similarity">
    <text evidence="2">Belongs to the protein kinase superfamily. CAMK Ser/Thr protein kinase family. SNF1 subfamily.</text>
</comment>
<evidence type="ECO:0000256" key="10">
    <source>
        <dbReference type="ARBA" id="ARBA00048679"/>
    </source>
</evidence>
<evidence type="ECO:0000256" key="14">
    <source>
        <dbReference type="SAM" id="MobiDB-lite"/>
    </source>
</evidence>
<dbReference type="PROSITE" id="PS00108">
    <property type="entry name" value="PROTEIN_KINASE_ST"/>
    <property type="match status" value="1"/>
</dbReference>
<comment type="function">
    <text evidence="11">CIPK serine-threonine protein kinases interact with CBL proteins. Binding of a CBL protein to the regulatory NAF domain of CIPK protein lead to the activation of the kinase in a calcium-dependent manner.</text>
</comment>
<sequence length="443" mass="49811">MLDAQNGAVAGTDTEKEASSSTTKDDAAAGVILFGKYELVKLLGVGASAKVYHARNVHTSQSVAVKAVSKRTLHKNGYTAQVEREVAIMRRLRHPHTVRLYEVLATRTKIYFVMEFAAGGELHRVVAGEGRLAEDISRRYFRQLVSAVRHCHSRGVYHRDLKLDNLLVDENTNLKVSDFGLGALRSQIRHDGMLHTVCGTPAYVAPEILARKGYNGASVDVWSCGVVLFALNAGYLPFNDYNITVLYRKIYRGQFRFPRWMSSELKNLVTSLLDTNPETRITLDEVTRDPWFNRGGYVDTLTRPEDWGETRVVIKTLNAFDLISFSPGVDVSGLFTDPEYPDFTERFVTREMPESVMVTVRDLAVTENVTVKKDESSCGGVRIEGLDGSFVAMVGFYRLTDELVIVEVKRRVRREGSGERFWRDALRPMLLAFAHYRDVSVSP</sequence>
<proteinExistence type="inferred from homology"/>
<dbReference type="CDD" id="cd12195">
    <property type="entry name" value="CIPK_C"/>
    <property type="match status" value="1"/>
</dbReference>
<reference evidence="17" key="1">
    <citation type="submission" date="2018-05" db="EMBL/GenBank/DDBJ databases">
        <title>Draft genome of Mucuna pruriens seed.</title>
        <authorList>
            <person name="Nnadi N.E."/>
            <person name="Vos R."/>
            <person name="Hasami M.H."/>
            <person name="Devisetty U.K."/>
            <person name="Aguiy J.C."/>
        </authorList>
    </citation>
    <scope>NUCLEOTIDE SEQUENCE [LARGE SCALE GENOMIC DNA]</scope>
    <source>
        <strain evidence="17">JCA_2017</strain>
    </source>
</reference>
<dbReference type="Pfam" id="PF03822">
    <property type="entry name" value="NAF"/>
    <property type="match status" value="1"/>
</dbReference>
<evidence type="ECO:0000259" key="15">
    <source>
        <dbReference type="PROSITE" id="PS50011"/>
    </source>
</evidence>
<gene>
    <name evidence="17" type="primary">CIPK11</name>
    <name evidence="17" type="ORF">CR513_19925</name>
</gene>
<dbReference type="GO" id="GO:0106310">
    <property type="term" value="F:protein serine kinase activity"/>
    <property type="evidence" value="ECO:0007669"/>
    <property type="project" value="RHEA"/>
</dbReference>
<evidence type="ECO:0000256" key="8">
    <source>
        <dbReference type="ARBA" id="ARBA00022840"/>
    </source>
</evidence>
<dbReference type="GO" id="GO:0004674">
    <property type="term" value="F:protein serine/threonine kinase activity"/>
    <property type="evidence" value="ECO:0007669"/>
    <property type="project" value="UniProtKB-KW"/>
</dbReference>
<feature type="domain" description="Protein kinase" evidence="15">
    <location>
        <begin position="37"/>
        <end position="292"/>
    </location>
</feature>
<dbReference type="PANTHER" id="PTHR43895:SF160">
    <property type="entry name" value="CBL-INTERACTING SERINE_THREONINE-PROTEIN KINASE 14"/>
    <property type="match status" value="1"/>
</dbReference>
<comment type="catalytic activity">
    <reaction evidence="9">
        <text>L-threonyl-[protein] + ATP = O-phospho-L-threonyl-[protein] + ADP + H(+)</text>
        <dbReference type="Rhea" id="RHEA:46608"/>
        <dbReference type="Rhea" id="RHEA-COMP:11060"/>
        <dbReference type="Rhea" id="RHEA-COMP:11605"/>
        <dbReference type="ChEBI" id="CHEBI:15378"/>
        <dbReference type="ChEBI" id="CHEBI:30013"/>
        <dbReference type="ChEBI" id="CHEBI:30616"/>
        <dbReference type="ChEBI" id="CHEBI:61977"/>
        <dbReference type="ChEBI" id="CHEBI:456216"/>
        <dbReference type="EC" id="2.7.11.1"/>
    </reaction>
</comment>
<feature type="non-terminal residue" evidence="17">
    <location>
        <position position="1"/>
    </location>
</feature>
<dbReference type="PANTHER" id="PTHR43895">
    <property type="entry name" value="CALCIUM/CALMODULIN-DEPENDENT PROTEIN KINASE KINASE-RELATED"/>
    <property type="match status" value="1"/>
</dbReference>
<dbReference type="FunFam" id="3.30.200.20:FF:000042">
    <property type="entry name" value="Aurora kinase A"/>
    <property type="match status" value="1"/>
</dbReference>
<evidence type="ECO:0000256" key="13">
    <source>
        <dbReference type="RuleBase" id="RU000304"/>
    </source>
</evidence>
<evidence type="ECO:0000256" key="1">
    <source>
        <dbReference type="ARBA" id="ARBA00001936"/>
    </source>
</evidence>
<dbReference type="Pfam" id="PF00069">
    <property type="entry name" value="Pkinase"/>
    <property type="match status" value="1"/>
</dbReference>
<evidence type="ECO:0000256" key="11">
    <source>
        <dbReference type="ARBA" id="ARBA00058225"/>
    </source>
</evidence>
<dbReference type="InterPro" id="IPR018451">
    <property type="entry name" value="NAF/FISL_domain"/>
</dbReference>
<feature type="compositionally biased region" description="Basic and acidic residues" evidence="14">
    <location>
        <begin position="13"/>
        <end position="22"/>
    </location>
</feature>
<evidence type="ECO:0000256" key="6">
    <source>
        <dbReference type="ARBA" id="ARBA00022741"/>
    </source>
</evidence>
<dbReference type="SUPFAM" id="SSF56112">
    <property type="entry name" value="Protein kinase-like (PK-like)"/>
    <property type="match status" value="1"/>
</dbReference>
<dbReference type="PROSITE" id="PS00107">
    <property type="entry name" value="PROTEIN_KINASE_ATP"/>
    <property type="match status" value="1"/>
</dbReference>
<evidence type="ECO:0000256" key="4">
    <source>
        <dbReference type="ARBA" id="ARBA00022527"/>
    </source>
</evidence>
<dbReference type="AlphaFoldDB" id="A0A371H3F1"/>
<comment type="caution">
    <text evidence="17">The sequence shown here is derived from an EMBL/GenBank/DDBJ whole genome shotgun (WGS) entry which is preliminary data.</text>
</comment>
<protein>
    <recommendedName>
        <fullName evidence="3">non-specific serine/threonine protein kinase</fullName>
        <ecNumber evidence="3">2.7.11.1</ecNumber>
    </recommendedName>
</protein>
<evidence type="ECO:0000256" key="5">
    <source>
        <dbReference type="ARBA" id="ARBA00022679"/>
    </source>
</evidence>
<evidence type="ECO:0000256" key="2">
    <source>
        <dbReference type="ARBA" id="ARBA00006234"/>
    </source>
</evidence>
<comment type="catalytic activity">
    <reaction evidence="10">
        <text>L-seryl-[protein] + ATP = O-phospho-L-seryl-[protein] + ADP + H(+)</text>
        <dbReference type="Rhea" id="RHEA:17989"/>
        <dbReference type="Rhea" id="RHEA-COMP:9863"/>
        <dbReference type="Rhea" id="RHEA-COMP:11604"/>
        <dbReference type="ChEBI" id="CHEBI:15378"/>
        <dbReference type="ChEBI" id="CHEBI:29999"/>
        <dbReference type="ChEBI" id="CHEBI:30616"/>
        <dbReference type="ChEBI" id="CHEBI:83421"/>
        <dbReference type="ChEBI" id="CHEBI:456216"/>
        <dbReference type="EC" id="2.7.11.1"/>
    </reaction>
</comment>
<keyword evidence="5" id="KW-0808">Transferase</keyword>
<evidence type="ECO:0000256" key="12">
    <source>
        <dbReference type="PROSITE-ProRule" id="PRU10141"/>
    </source>
</evidence>
<evidence type="ECO:0000313" key="18">
    <source>
        <dbReference type="Proteomes" id="UP000257109"/>
    </source>
</evidence>
<evidence type="ECO:0000256" key="3">
    <source>
        <dbReference type="ARBA" id="ARBA00012513"/>
    </source>
</evidence>
<dbReference type="InterPro" id="IPR004041">
    <property type="entry name" value="NAF_dom"/>
</dbReference>
<dbReference type="Gene3D" id="1.10.510.10">
    <property type="entry name" value="Transferase(Phosphotransferase) domain 1"/>
    <property type="match status" value="1"/>
</dbReference>
<dbReference type="EC" id="2.7.11.1" evidence="3"/>
<dbReference type="InterPro" id="IPR008271">
    <property type="entry name" value="Ser/Thr_kinase_AS"/>
</dbReference>
<keyword evidence="18" id="KW-1185">Reference proteome</keyword>
<feature type="binding site" evidence="12">
    <location>
        <position position="66"/>
    </location>
    <ligand>
        <name>ATP</name>
        <dbReference type="ChEBI" id="CHEBI:30616"/>
    </ligand>
</feature>
<dbReference type="PROSITE" id="PS50816">
    <property type="entry name" value="NAF"/>
    <property type="match status" value="1"/>
</dbReference>
<dbReference type="InterPro" id="IPR017441">
    <property type="entry name" value="Protein_kinase_ATP_BS"/>
</dbReference>
<dbReference type="InterPro" id="IPR000719">
    <property type="entry name" value="Prot_kinase_dom"/>
</dbReference>
<feature type="region of interest" description="Disordered" evidence="14">
    <location>
        <begin position="1"/>
        <end position="22"/>
    </location>
</feature>
<name>A0A371H3F1_MUCPR</name>
<dbReference type="InterPro" id="IPR011009">
    <property type="entry name" value="Kinase-like_dom_sf"/>
</dbReference>
<dbReference type="FunFam" id="1.10.510.10:FF:000571">
    <property type="entry name" value="Maternal embryonic leucine zipper kinase"/>
    <property type="match status" value="1"/>
</dbReference>
<comment type="cofactor">
    <cofactor evidence="1">
        <name>Mn(2+)</name>
        <dbReference type="ChEBI" id="CHEBI:29035"/>
    </cofactor>
</comment>
<feature type="domain" description="NAF" evidence="16">
    <location>
        <begin position="312"/>
        <end position="336"/>
    </location>
</feature>
<evidence type="ECO:0000259" key="16">
    <source>
        <dbReference type="PROSITE" id="PS50816"/>
    </source>
</evidence>
<dbReference type="GO" id="GO:0005524">
    <property type="term" value="F:ATP binding"/>
    <property type="evidence" value="ECO:0007669"/>
    <property type="project" value="UniProtKB-UniRule"/>
</dbReference>